<name>A0ABW0WLR1_STRNO</name>
<evidence type="ECO:0000313" key="2">
    <source>
        <dbReference type="Proteomes" id="UP001596065"/>
    </source>
</evidence>
<dbReference type="Pfam" id="PF12261">
    <property type="entry name" value="T_hemolysin"/>
    <property type="match status" value="1"/>
</dbReference>
<evidence type="ECO:0000313" key="1">
    <source>
        <dbReference type="EMBL" id="MFC5658428.1"/>
    </source>
</evidence>
<dbReference type="EMBL" id="JBHSOE010000044">
    <property type="protein sequence ID" value="MFC5658428.1"/>
    <property type="molecule type" value="Genomic_DNA"/>
</dbReference>
<dbReference type="InterPro" id="IPR022050">
    <property type="entry name" value="T_hemolysin"/>
</dbReference>
<comment type="caution">
    <text evidence="1">The sequence shown here is derived from an EMBL/GenBank/DDBJ whole genome shotgun (WGS) entry which is preliminary data.</text>
</comment>
<dbReference type="Proteomes" id="UP001596065">
    <property type="component" value="Unassembled WGS sequence"/>
</dbReference>
<dbReference type="RefSeq" id="WP_344352643.1">
    <property type="nucleotide sequence ID" value="NZ_BAAASM010000065.1"/>
</dbReference>
<accession>A0ABW0WLR1</accession>
<gene>
    <name evidence="1" type="ORF">ACFP3J_23480</name>
</gene>
<proteinExistence type="predicted"/>
<keyword evidence="2" id="KW-1185">Reference proteome</keyword>
<sequence length="215" mass="23478">MQIALARRSTRQWQTAAELAHQVYATSYEADVVPNPDLFIVAGPSGDTGSDGEVVACAGLTFGTDRPLFSERYLDTDIEGAIKAALGTSADRSRVVEVGALASARRTIGRELIRVTPIMSWCLGMEYILCTATRSLVTTLHRVGIAFVPIGPADPGRIEPEELGRWGTYYAHEPTVGVIPLNSLHRLFADATGRYTVTELQFRVPEFEEAEHATR</sequence>
<protein>
    <submittedName>
        <fullName evidence="1">Thermostable hemolysin</fullName>
    </submittedName>
</protein>
<dbReference type="SUPFAM" id="SSF55729">
    <property type="entry name" value="Acyl-CoA N-acyltransferases (Nat)"/>
    <property type="match status" value="1"/>
</dbReference>
<organism evidence="1 2">
    <name type="scientific">Streptomyces nogalater</name>
    <dbReference type="NCBI Taxonomy" id="38314"/>
    <lineage>
        <taxon>Bacteria</taxon>
        <taxon>Bacillati</taxon>
        <taxon>Actinomycetota</taxon>
        <taxon>Actinomycetes</taxon>
        <taxon>Kitasatosporales</taxon>
        <taxon>Streptomycetaceae</taxon>
        <taxon>Streptomyces</taxon>
    </lineage>
</organism>
<dbReference type="InterPro" id="IPR016181">
    <property type="entry name" value="Acyl_CoA_acyltransferase"/>
</dbReference>
<reference evidence="2" key="1">
    <citation type="journal article" date="2019" name="Int. J. Syst. Evol. Microbiol.">
        <title>The Global Catalogue of Microorganisms (GCM) 10K type strain sequencing project: providing services to taxonomists for standard genome sequencing and annotation.</title>
        <authorList>
            <consortium name="The Broad Institute Genomics Platform"/>
            <consortium name="The Broad Institute Genome Sequencing Center for Infectious Disease"/>
            <person name="Wu L."/>
            <person name="Ma J."/>
        </authorList>
    </citation>
    <scope>NUCLEOTIDE SEQUENCE [LARGE SCALE GENOMIC DNA]</scope>
    <source>
        <strain evidence="2">KCTC 5701</strain>
    </source>
</reference>